<evidence type="ECO:0000256" key="1">
    <source>
        <dbReference type="SAM" id="Phobius"/>
    </source>
</evidence>
<accession>A0A0G0WKW3</accession>
<reference evidence="2 3" key="1">
    <citation type="journal article" date="2015" name="Nature">
        <title>rRNA introns, odd ribosomes, and small enigmatic genomes across a large radiation of phyla.</title>
        <authorList>
            <person name="Brown C.T."/>
            <person name="Hug L.A."/>
            <person name="Thomas B.C."/>
            <person name="Sharon I."/>
            <person name="Castelle C.J."/>
            <person name="Singh A."/>
            <person name="Wilkins M.J."/>
            <person name="Williams K.H."/>
            <person name="Banfield J.F."/>
        </authorList>
    </citation>
    <scope>NUCLEOTIDE SEQUENCE [LARGE SCALE GENOMIC DNA]</scope>
</reference>
<evidence type="ECO:0000313" key="2">
    <source>
        <dbReference type="EMBL" id="KKS13459.1"/>
    </source>
</evidence>
<dbReference type="EMBL" id="LCBN01000024">
    <property type="protein sequence ID" value="KKS13459.1"/>
    <property type="molecule type" value="Genomic_DNA"/>
</dbReference>
<feature type="transmembrane region" description="Helical" evidence="1">
    <location>
        <begin position="22"/>
        <end position="42"/>
    </location>
</feature>
<dbReference type="Proteomes" id="UP000034753">
    <property type="component" value="Unassembled WGS sequence"/>
</dbReference>
<proteinExistence type="predicted"/>
<evidence type="ECO:0000313" key="3">
    <source>
        <dbReference type="Proteomes" id="UP000034753"/>
    </source>
</evidence>
<keyword evidence="1" id="KW-0812">Transmembrane</keyword>
<name>A0A0G0WKW3_9BACT</name>
<keyword evidence="1" id="KW-0472">Membrane</keyword>
<protein>
    <submittedName>
        <fullName evidence="2">Uncharacterized protein</fullName>
    </submittedName>
</protein>
<comment type="caution">
    <text evidence="2">The sequence shown here is derived from an EMBL/GenBank/DDBJ whole genome shotgun (WGS) entry which is preliminary data.</text>
</comment>
<sequence>MSLLPALPISKFSPENLGLNKIFLIVLISSALLGLLAGYLMVGGGAAKTATPIAKTPETPRIKRPVRVC</sequence>
<gene>
    <name evidence="2" type="ORF">UU67_C0024G0016</name>
</gene>
<keyword evidence="1" id="KW-1133">Transmembrane helix</keyword>
<dbReference type="AlphaFoldDB" id="A0A0G0WKW3"/>
<organism evidence="2 3">
    <name type="scientific">Candidatus Daviesbacteria bacterium GW2011_GWB1_41_5</name>
    <dbReference type="NCBI Taxonomy" id="1618429"/>
    <lineage>
        <taxon>Bacteria</taxon>
        <taxon>Candidatus Daviesiibacteriota</taxon>
    </lineage>
</organism>